<dbReference type="AlphaFoldDB" id="A0A8E2F9E9"/>
<dbReference type="GO" id="GO:0000978">
    <property type="term" value="F:RNA polymerase II cis-regulatory region sequence-specific DNA binding"/>
    <property type="evidence" value="ECO:0007669"/>
    <property type="project" value="InterPro"/>
</dbReference>
<keyword evidence="5" id="KW-0862">Zinc</keyword>
<evidence type="ECO:0000313" key="8">
    <source>
        <dbReference type="EMBL" id="OCL13012.1"/>
    </source>
</evidence>
<dbReference type="EMBL" id="KV748797">
    <property type="protein sequence ID" value="OCL13012.1"/>
    <property type="molecule type" value="Genomic_DNA"/>
</dbReference>
<organism evidence="8 9">
    <name type="scientific">Glonium stellatum</name>
    <dbReference type="NCBI Taxonomy" id="574774"/>
    <lineage>
        <taxon>Eukaryota</taxon>
        <taxon>Fungi</taxon>
        <taxon>Dikarya</taxon>
        <taxon>Ascomycota</taxon>
        <taxon>Pezizomycotina</taxon>
        <taxon>Dothideomycetes</taxon>
        <taxon>Pleosporomycetidae</taxon>
        <taxon>Gloniales</taxon>
        <taxon>Gloniaceae</taxon>
        <taxon>Glonium</taxon>
    </lineage>
</organism>
<comment type="subcellular location">
    <subcellularLocation>
        <location evidence="1">Nucleus</location>
    </subcellularLocation>
</comment>
<dbReference type="InterPro" id="IPR051059">
    <property type="entry name" value="VerF-like"/>
</dbReference>
<sequence length="527" mass="60142">MRESVFKKVRLIYQILSPSNNLCPSDTLIRHERGHIGDSNESEELVCSKWYTRLKLDEGKTFPSRAESEGAEEQFRVNENYRDTLSRKLRPKYLEDAKLSVEYLNLCLRLYFNRFHPILPLIHVPTFRSNSQNALLFLSMCSIGSLFIGSADAAAQGHRIFSRLNKAILASWETHLSTNKREALSMVQAAVLGQTFGLLSGRPSDLVMVDAFHGTLFAWARKVGAFENQELRMPIVDMGSEELDKTWKEWIYAEQLARLAVVLYIHDAEMGNLFHHDSFARLTLIKYSTVLDVAKAQANRTRKTVNISLQKWAFGDADHIQILTSLMSQSELSAYGILENINALILESRQAESLGGERTRQLNDDLIRWYRVRFRTSQMRAPDPFSLQVLWHSCFMCLYSDYDMLEQAIGRDGLASAKTCSTRHIEGMRLNTTPAIHVPRAIFLSGLTWICFSRFSTKQNFPEIDLVTNLGEQNLLEIKEMLAQMASQEYPALIYDIIDVLRKIGRWGISEAFANILIDALRGAIEV</sequence>
<evidence type="ECO:0000256" key="1">
    <source>
        <dbReference type="ARBA" id="ARBA00004123"/>
    </source>
</evidence>
<dbReference type="Pfam" id="PF04082">
    <property type="entry name" value="Fungal_trans"/>
    <property type="match status" value="1"/>
</dbReference>
<dbReference type="CDD" id="cd12148">
    <property type="entry name" value="fungal_TF_MHR"/>
    <property type="match status" value="1"/>
</dbReference>
<dbReference type="GO" id="GO:0000981">
    <property type="term" value="F:DNA-binding transcription factor activity, RNA polymerase II-specific"/>
    <property type="evidence" value="ECO:0007669"/>
    <property type="project" value="InterPro"/>
</dbReference>
<keyword evidence="3" id="KW-0677">Repeat</keyword>
<feature type="domain" description="Xylanolytic transcriptional activator regulatory" evidence="7">
    <location>
        <begin position="108"/>
        <end position="287"/>
    </location>
</feature>
<reference evidence="8 9" key="1">
    <citation type="journal article" date="2016" name="Nat. Commun.">
        <title>Ectomycorrhizal ecology is imprinted in the genome of the dominant symbiotic fungus Cenococcum geophilum.</title>
        <authorList>
            <consortium name="DOE Joint Genome Institute"/>
            <person name="Peter M."/>
            <person name="Kohler A."/>
            <person name="Ohm R.A."/>
            <person name="Kuo A."/>
            <person name="Krutzmann J."/>
            <person name="Morin E."/>
            <person name="Arend M."/>
            <person name="Barry K.W."/>
            <person name="Binder M."/>
            <person name="Choi C."/>
            <person name="Clum A."/>
            <person name="Copeland A."/>
            <person name="Grisel N."/>
            <person name="Haridas S."/>
            <person name="Kipfer T."/>
            <person name="LaButti K."/>
            <person name="Lindquist E."/>
            <person name="Lipzen A."/>
            <person name="Maire R."/>
            <person name="Meier B."/>
            <person name="Mihaltcheva S."/>
            <person name="Molinier V."/>
            <person name="Murat C."/>
            <person name="Poggeler S."/>
            <person name="Quandt C.A."/>
            <person name="Sperisen C."/>
            <person name="Tritt A."/>
            <person name="Tisserant E."/>
            <person name="Crous P.W."/>
            <person name="Henrissat B."/>
            <person name="Nehls U."/>
            <person name="Egli S."/>
            <person name="Spatafora J.W."/>
            <person name="Grigoriev I.V."/>
            <person name="Martin F.M."/>
        </authorList>
    </citation>
    <scope>NUCLEOTIDE SEQUENCE [LARGE SCALE GENOMIC DNA]</scope>
    <source>
        <strain evidence="8 9">CBS 207.34</strain>
    </source>
</reference>
<evidence type="ECO:0000256" key="5">
    <source>
        <dbReference type="ARBA" id="ARBA00022833"/>
    </source>
</evidence>
<keyword evidence="4" id="KW-0863">Zinc-finger</keyword>
<proteinExistence type="predicted"/>
<evidence type="ECO:0000256" key="6">
    <source>
        <dbReference type="ARBA" id="ARBA00023242"/>
    </source>
</evidence>
<keyword evidence="9" id="KW-1185">Reference proteome</keyword>
<dbReference type="GO" id="GO:0006351">
    <property type="term" value="P:DNA-templated transcription"/>
    <property type="evidence" value="ECO:0007669"/>
    <property type="project" value="InterPro"/>
</dbReference>
<dbReference type="PANTHER" id="PTHR40626">
    <property type="entry name" value="MIP31509P"/>
    <property type="match status" value="1"/>
</dbReference>
<dbReference type="GO" id="GO:0008270">
    <property type="term" value="F:zinc ion binding"/>
    <property type="evidence" value="ECO:0007669"/>
    <property type="project" value="UniProtKB-KW"/>
</dbReference>
<dbReference type="GO" id="GO:0000785">
    <property type="term" value="C:chromatin"/>
    <property type="evidence" value="ECO:0007669"/>
    <property type="project" value="TreeGrafter"/>
</dbReference>
<evidence type="ECO:0000256" key="3">
    <source>
        <dbReference type="ARBA" id="ARBA00022737"/>
    </source>
</evidence>
<keyword evidence="2" id="KW-0479">Metal-binding</keyword>
<keyword evidence="6" id="KW-0539">Nucleus</keyword>
<protein>
    <recommendedName>
        <fullName evidence="7">Xylanolytic transcriptional activator regulatory domain-containing protein</fullName>
    </recommendedName>
</protein>
<gene>
    <name evidence="8" type="ORF">AOQ84DRAFT_429588</name>
</gene>
<name>A0A8E2F9E9_9PEZI</name>
<evidence type="ECO:0000259" key="7">
    <source>
        <dbReference type="Pfam" id="PF04082"/>
    </source>
</evidence>
<dbReference type="InterPro" id="IPR007219">
    <property type="entry name" value="XnlR_reg_dom"/>
</dbReference>
<evidence type="ECO:0000256" key="2">
    <source>
        <dbReference type="ARBA" id="ARBA00022723"/>
    </source>
</evidence>
<evidence type="ECO:0000256" key="4">
    <source>
        <dbReference type="ARBA" id="ARBA00022771"/>
    </source>
</evidence>
<dbReference type="Proteomes" id="UP000250140">
    <property type="component" value="Unassembled WGS sequence"/>
</dbReference>
<dbReference type="GO" id="GO:0005634">
    <property type="term" value="C:nucleus"/>
    <property type="evidence" value="ECO:0007669"/>
    <property type="project" value="UniProtKB-SubCell"/>
</dbReference>
<dbReference type="OrthoDB" id="654211at2759"/>
<accession>A0A8E2F9E9</accession>
<evidence type="ECO:0000313" key="9">
    <source>
        <dbReference type="Proteomes" id="UP000250140"/>
    </source>
</evidence>
<dbReference type="PANTHER" id="PTHR40626:SF7">
    <property type="entry name" value="TRANSCRIPTION FACTOR, PUTATIVE (AFU_ORTHOLOGUE AFUA_1G04110)-RELATED"/>
    <property type="match status" value="1"/>
</dbReference>